<evidence type="ECO:0000313" key="2">
    <source>
        <dbReference type="EMBL" id="KAH0557745.1"/>
    </source>
</evidence>
<protein>
    <submittedName>
        <fullName evidence="2">Uncharacterized protein</fullName>
    </submittedName>
</protein>
<comment type="caution">
    <text evidence="2">The sequence shown here is derived from an EMBL/GenBank/DDBJ whole genome shotgun (WGS) entry which is preliminary data.</text>
</comment>
<organism evidence="2 3">
    <name type="scientific">Cotesia glomerata</name>
    <name type="common">Lepidopteran parasitic wasp</name>
    <name type="synonym">Apanteles glomeratus</name>
    <dbReference type="NCBI Taxonomy" id="32391"/>
    <lineage>
        <taxon>Eukaryota</taxon>
        <taxon>Metazoa</taxon>
        <taxon>Ecdysozoa</taxon>
        <taxon>Arthropoda</taxon>
        <taxon>Hexapoda</taxon>
        <taxon>Insecta</taxon>
        <taxon>Pterygota</taxon>
        <taxon>Neoptera</taxon>
        <taxon>Endopterygota</taxon>
        <taxon>Hymenoptera</taxon>
        <taxon>Apocrita</taxon>
        <taxon>Ichneumonoidea</taxon>
        <taxon>Braconidae</taxon>
        <taxon>Microgastrinae</taxon>
        <taxon>Cotesia</taxon>
    </lineage>
</organism>
<feature type="compositionally biased region" description="Polar residues" evidence="1">
    <location>
        <begin position="78"/>
        <end position="95"/>
    </location>
</feature>
<feature type="compositionally biased region" description="Basic and acidic residues" evidence="1">
    <location>
        <begin position="13"/>
        <end position="24"/>
    </location>
</feature>
<dbReference type="EMBL" id="JAHXZJ010000747">
    <property type="protein sequence ID" value="KAH0557745.1"/>
    <property type="molecule type" value="Genomic_DNA"/>
</dbReference>
<dbReference type="AlphaFoldDB" id="A0AAV7IQL7"/>
<feature type="compositionally biased region" description="Basic and acidic residues" evidence="1">
    <location>
        <begin position="52"/>
        <end position="75"/>
    </location>
</feature>
<evidence type="ECO:0000256" key="1">
    <source>
        <dbReference type="SAM" id="MobiDB-lite"/>
    </source>
</evidence>
<proteinExistence type="predicted"/>
<accession>A0AAV7IQL7</accession>
<feature type="region of interest" description="Disordered" evidence="1">
    <location>
        <begin position="52"/>
        <end position="102"/>
    </location>
</feature>
<feature type="region of interest" description="Disordered" evidence="1">
    <location>
        <begin position="1"/>
        <end position="31"/>
    </location>
</feature>
<gene>
    <name evidence="2" type="ORF">KQX54_011193</name>
</gene>
<keyword evidence="3" id="KW-1185">Reference proteome</keyword>
<reference evidence="2 3" key="1">
    <citation type="journal article" date="2021" name="J. Hered.">
        <title>A chromosome-level genome assembly of the parasitoid wasp, Cotesia glomerata (Hymenoptera: Braconidae).</title>
        <authorList>
            <person name="Pinto B.J."/>
            <person name="Weis J.J."/>
            <person name="Gamble T."/>
            <person name="Ode P.J."/>
            <person name="Paul R."/>
            <person name="Zaspel J.M."/>
        </authorList>
    </citation>
    <scope>NUCLEOTIDE SEQUENCE [LARGE SCALE GENOMIC DNA]</scope>
    <source>
        <strain evidence="2">CgM1</strain>
    </source>
</reference>
<sequence length="102" mass="11722">MLESSKWKRKKKRETEVPGRDPKDCPTYQVTDSLGYNVTNSLSFPERRVFVDASKQNEQDEPARNRKKKRTEDPPYRSSDNGLSTKALSGTTCRQISHDSTE</sequence>
<dbReference type="Proteomes" id="UP000826195">
    <property type="component" value="Unassembled WGS sequence"/>
</dbReference>
<evidence type="ECO:0000313" key="3">
    <source>
        <dbReference type="Proteomes" id="UP000826195"/>
    </source>
</evidence>
<name>A0AAV7IQL7_COTGL</name>